<dbReference type="InterPro" id="IPR017896">
    <property type="entry name" value="4Fe4S_Fe-S-bd"/>
</dbReference>
<dbReference type="Pfam" id="PF13247">
    <property type="entry name" value="Fer4_11"/>
    <property type="match status" value="1"/>
</dbReference>
<keyword evidence="1" id="KW-0004">4Fe-4S</keyword>
<sequence length="162" mass="17865">MQKLIRVEPAKCIGCKSCELACSFKHRNEFAPSKSRIVNEVFLEEAKFITVTCMQCDDPWCLKACPKGAIAKDAASGVVTVDELKCVGCRTCVSACPFGMIKYLPETHKADKCNLCSGDVPECVIFCPTHCLTFSEEDTPLREKVLRFVNTMKEGQTEVANG</sequence>
<dbReference type="CDD" id="cd10550">
    <property type="entry name" value="DMSOR_beta_like"/>
    <property type="match status" value="1"/>
</dbReference>
<accession>A0ABN6VRZ4</accession>
<dbReference type="SUPFAM" id="SSF54862">
    <property type="entry name" value="4Fe-4S ferredoxins"/>
    <property type="match status" value="1"/>
</dbReference>
<evidence type="ECO:0000256" key="4">
    <source>
        <dbReference type="ARBA" id="ARBA00023014"/>
    </source>
</evidence>
<evidence type="ECO:0000256" key="1">
    <source>
        <dbReference type="ARBA" id="ARBA00022485"/>
    </source>
</evidence>
<keyword evidence="2" id="KW-0479">Metal-binding</keyword>
<feature type="domain" description="4Fe-4S ferredoxin-type" evidence="5">
    <location>
        <begin position="44"/>
        <end position="75"/>
    </location>
</feature>
<dbReference type="InterPro" id="IPR017900">
    <property type="entry name" value="4Fe4S_Fe_S_CS"/>
</dbReference>
<name>A0ABN6VRZ4_9BACT</name>
<evidence type="ECO:0000259" key="5">
    <source>
        <dbReference type="PROSITE" id="PS51379"/>
    </source>
</evidence>
<dbReference type="Proteomes" id="UP001317705">
    <property type="component" value="Chromosome"/>
</dbReference>
<dbReference type="InterPro" id="IPR050954">
    <property type="entry name" value="ET_IronSulfur_Cluster-Binding"/>
</dbReference>
<dbReference type="Gene3D" id="3.30.70.20">
    <property type="match status" value="2"/>
</dbReference>
<keyword evidence="4" id="KW-0411">Iron-sulfur</keyword>
<keyword evidence="3" id="KW-0408">Iron</keyword>
<reference evidence="6 7" key="1">
    <citation type="submission" date="2022-12" db="EMBL/GenBank/DDBJ databases">
        <title>Polyphasic characterization of Geotalea uranireducens NIT-SL11 newly isolated from a complex of sewage sludge and microbially reduced graphene oxide.</title>
        <authorList>
            <person name="Xie L."/>
            <person name="Yoshida N."/>
            <person name="Meng L."/>
        </authorList>
    </citation>
    <scope>NUCLEOTIDE SEQUENCE [LARGE SCALE GENOMIC DNA]</scope>
    <source>
        <strain evidence="6 7">NIT-SL11</strain>
    </source>
</reference>
<dbReference type="PANTHER" id="PTHR43177">
    <property type="entry name" value="PROTEIN NRFC"/>
    <property type="match status" value="1"/>
</dbReference>
<dbReference type="PANTHER" id="PTHR43177:SF3">
    <property type="entry name" value="PROTEIN NRFC HOMOLOG"/>
    <property type="match status" value="1"/>
</dbReference>
<feature type="domain" description="4Fe-4S ferredoxin-type" evidence="5">
    <location>
        <begin position="77"/>
        <end position="106"/>
    </location>
</feature>
<evidence type="ECO:0000313" key="6">
    <source>
        <dbReference type="EMBL" id="BDV41946.1"/>
    </source>
</evidence>
<dbReference type="PROSITE" id="PS00198">
    <property type="entry name" value="4FE4S_FER_1"/>
    <property type="match status" value="1"/>
</dbReference>
<dbReference type="PROSITE" id="PS51379">
    <property type="entry name" value="4FE4S_FER_2"/>
    <property type="match status" value="3"/>
</dbReference>
<dbReference type="EMBL" id="AP027151">
    <property type="protein sequence ID" value="BDV41946.1"/>
    <property type="molecule type" value="Genomic_DNA"/>
</dbReference>
<evidence type="ECO:0000256" key="2">
    <source>
        <dbReference type="ARBA" id="ARBA00022723"/>
    </source>
</evidence>
<evidence type="ECO:0000256" key="3">
    <source>
        <dbReference type="ARBA" id="ARBA00023004"/>
    </source>
</evidence>
<organism evidence="6 7">
    <name type="scientific">Geotalea uraniireducens</name>
    <dbReference type="NCBI Taxonomy" id="351604"/>
    <lineage>
        <taxon>Bacteria</taxon>
        <taxon>Pseudomonadati</taxon>
        <taxon>Thermodesulfobacteriota</taxon>
        <taxon>Desulfuromonadia</taxon>
        <taxon>Geobacterales</taxon>
        <taxon>Geobacteraceae</taxon>
        <taxon>Geotalea</taxon>
    </lineage>
</organism>
<keyword evidence="7" id="KW-1185">Reference proteome</keyword>
<protein>
    <submittedName>
        <fullName evidence="6">(Fe-S)-binding protein</fullName>
    </submittedName>
</protein>
<gene>
    <name evidence="6" type="ORF">GURASL_08690</name>
</gene>
<dbReference type="Pfam" id="PF12800">
    <property type="entry name" value="Fer4_4"/>
    <property type="match status" value="1"/>
</dbReference>
<evidence type="ECO:0000313" key="7">
    <source>
        <dbReference type="Proteomes" id="UP001317705"/>
    </source>
</evidence>
<dbReference type="RefSeq" id="WP_282002102.1">
    <property type="nucleotide sequence ID" value="NZ_AP027151.1"/>
</dbReference>
<proteinExistence type="predicted"/>
<feature type="domain" description="4Fe-4S ferredoxin-type" evidence="5">
    <location>
        <begin position="3"/>
        <end position="33"/>
    </location>
</feature>